<dbReference type="Proteomes" id="UP001595526">
    <property type="component" value="Unassembled WGS sequence"/>
</dbReference>
<dbReference type="SUPFAM" id="SSF51735">
    <property type="entry name" value="NAD(P)-binding Rossmann-fold domains"/>
    <property type="match status" value="1"/>
</dbReference>
<evidence type="ECO:0000259" key="3">
    <source>
        <dbReference type="Pfam" id="PF01370"/>
    </source>
</evidence>
<dbReference type="PANTHER" id="PTHR10366">
    <property type="entry name" value="NAD DEPENDENT EPIMERASE/DEHYDRATASE"/>
    <property type="match status" value="1"/>
</dbReference>
<evidence type="ECO:0000256" key="2">
    <source>
        <dbReference type="ARBA" id="ARBA00023445"/>
    </source>
</evidence>
<comment type="caution">
    <text evidence="4">The sequence shown here is derived from an EMBL/GenBank/DDBJ whole genome shotgun (WGS) entry which is preliminary data.</text>
</comment>
<dbReference type="InterPro" id="IPR050425">
    <property type="entry name" value="NAD(P)_dehydrat-like"/>
</dbReference>
<sequence length="344" mass="37641">MNNKNVLLTGASGFLGTHTVIQLLEKGYHVLGTLREMERASSIRTVIAKHTDKIANLSFAEADLEDSRIWPELTAGADYVIHTASPFPRELPSHEDELIVPAVNGVLNVLKASANAGIKRVVITSSAASIIYGKIKENRNGTFSEDDWTDEAHEKDLTPYIKSKTLAEKAAWNFVEKDNSGMELVTICPGAILGPVLEDDFGTSANIIIKTLDGSSPALPDIGFEIVDVRSVAALHIKAMELPAAANQRYIAANGYLKFKDVAAVLKSAYPAMKIPRAVMPNVFVRWFSRFDTALKPILIDLGKTRKLDSSKARKELNWTPISNEKAILSCAKSVLELGLIKRF</sequence>
<reference evidence="5" key="1">
    <citation type="journal article" date="2019" name="Int. J. Syst. Evol. Microbiol.">
        <title>The Global Catalogue of Microorganisms (GCM) 10K type strain sequencing project: providing services to taxonomists for standard genome sequencing and annotation.</title>
        <authorList>
            <consortium name="The Broad Institute Genomics Platform"/>
            <consortium name="The Broad Institute Genome Sequencing Center for Infectious Disease"/>
            <person name="Wu L."/>
            <person name="Ma J."/>
        </authorList>
    </citation>
    <scope>NUCLEOTIDE SEQUENCE [LARGE SCALE GENOMIC DNA]</scope>
    <source>
        <strain evidence="5">KCTC 52416</strain>
    </source>
</reference>
<dbReference type="InterPro" id="IPR001509">
    <property type="entry name" value="Epimerase_deHydtase"/>
</dbReference>
<dbReference type="EMBL" id="JBHRTA010000030">
    <property type="protein sequence ID" value="MFC3197829.1"/>
    <property type="molecule type" value="Genomic_DNA"/>
</dbReference>
<gene>
    <name evidence="4" type="ORF">ACFOET_09415</name>
</gene>
<evidence type="ECO:0000313" key="5">
    <source>
        <dbReference type="Proteomes" id="UP001595526"/>
    </source>
</evidence>
<proteinExistence type="inferred from homology"/>
<protein>
    <submittedName>
        <fullName evidence="4">SDR family oxidoreductase</fullName>
    </submittedName>
</protein>
<dbReference type="RefSeq" id="WP_379021896.1">
    <property type="nucleotide sequence ID" value="NZ_JBHRTA010000030.1"/>
</dbReference>
<evidence type="ECO:0000313" key="4">
    <source>
        <dbReference type="EMBL" id="MFC3197829.1"/>
    </source>
</evidence>
<feature type="domain" description="NAD-dependent epimerase/dehydratase" evidence="3">
    <location>
        <begin position="6"/>
        <end position="244"/>
    </location>
</feature>
<evidence type="ECO:0000256" key="1">
    <source>
        <dbReference type="ARBA" id="ARBA00023002"/>
    </source>
</evidence>
<dbReference type="PANTHER" id="PTHR10366:SF564">
    <property type="entry name" value="STEROL-4-ALPHA-CARBOXYLATE 3-DEHYDROGENASE, DECARBOXYLATING"/>
    <property type="match status" value="1"/>
</dbReference>
<comment type="similarity">
    <text evidence="2">Belongs to the NAD(P)-dependent epimerase/dehydratase family. Dihydroflavonol-4-reductase subfamily.</text>
</comment>
<organism evidence="4 5">
    <name type="scientific">Parapedobacter deserti</name>
    <dbReference type="NCBI Taxonomy" id="1912957"/>
    <lineage>
        <taxon>Bacteria</taxon>
        <taxon>Pseudomonadati</taxon>
        <taxon>Bacteroidota</taxon>
        <taxon>Sphingobacteriia</taxon>
        <taxon>Sphingobacteriales</taxon>
        <taxon>Sphingobacteriaceae</taxon>
        <taxon>Parapedobacter</taxon>
    </lineage>
</organism>
<name>A0ABV7JIL4_9SPHI</name>
<dbReference type="Gene3D" id="3.40.50.720">
    <property type="entry name" value="NAD(P)-binding Rossmann-like Domain"/>
    <property type="match status" value="1"/>
</dbReference>
<keyword evidence="1" id="KW-0560">Oxidoreductase</keyword>
<accession>A0ABV7JIL4</accession>
<dbReference type="InterPro" id="IPR036291">
    <property type="entry name" value="NAD(P)-bd_dom_sf"/>
</dbReference>
<keyword evidence="5" id="KW-1185">Reference proteome</keyword>
<dbReference type="CDD" id="cd05227">
    <property type="entry name" value="AR_SDR_e"/>
    <property type="match status" value="1"/>
</dbReference>
<dbReference type="Pfam" id="PF01370">
    <property type="entry name" value="Epimerase"/>
    <property type="match status" value="1"/>
</dbReference>